<gene>
    <name evidence="2" type="ORF">LYPA_23C010157</name>
</gene>
<reference evidence="2 3" key="1">
    <citation type="submission" date="2019-01" db="EMBL/GenBank/DDBJ databases">
        <authorList>
            <person name="Alioto T."/>
            <person name="Alioto T."/>
        </authorList>
    </citation>
    <scope>NUCLEOTIDE SEQUENCE [LARGE SCALE GENOMIC DNA]</scope>
</reference>
<protein>
    <submittedName>
        <fullName evidence="2">Uncharacterized protein</fullName>
    </submittedName>
</protein>
<proteinExistence type="predicted"/>
<sequence length="195" mass="20675">MRRLASCKLCPSVSSSPNRDPDMELREEAWSPGPLDSEDQQMASHENPGEVALGGSWPILPPSWTPAPCTSPPVALGALGGCCCPSLLLPSWPSPLAPQRPGHAALCFSQVVGLRLVQATRWVVGPQGADQEVGLGSSPWCLQDVPAPCPHKFERPRPTSHTPAHSPPAPLCVCVCVCVCVHVCVCVCVCVYAER</sequence>
<name>A0A485PF35_LYNPA</name>
<feature type="compositionally biased region" description="Basic and acidic residues" evidence="1">
    <location>
        <begin position="19"/>
        <end position="29"/>
    </location>
</feature>
<evidence type="ECO:0000256" key="1">
    <source>
        <dbReference type="SAM" id="MobiDB-lite"/>
    </source>
</evidence>
<dbReference type="Proteomes" id="UP000386466">
    <property type="component" value="Unassembled WGS sequence"/>
</dbReference>
<dbReference type="EMBL" id="CAAGRJ010032903">
    <property type="protein sequence ID" value="VFV42948.1"/>
    <property type="molecule type" value="Genomic_DNA"/>
</dbReference>
<evidence type="ECO:0000313" key="2">
    <source>
        <dbReference type="EMBL" id="VFV42948.1"/>
    </source>
</evidence>
<accession>A0A485PF35</accession>
<evidence type="ECO:0000313" key="3">
    <source>
        <dbReference type="Proteomes" id="UP000386466"/>
    </source>
</evidence>
<keyword evidence="3" id="KW-1185">Reference proteome</keyword>
<feature type="region of interest" description="Disordered" evidence="1">
    <location>
        <begin position="1"/>
        <end position="48"/>
    </location>
</feature>
<dbReference type="AlphaFoldDB" id="A0A485PF35"/>
<organism evidence="2 3">
    <name type="scientific">Lynx pardinus</name>
    <name type="common">Iberian lynx</name>
    <name type="synonym">Felis pardina</name>
    <dbReference type="NCBI Taxonomy" id="191816"/>
    <lineage>
        <taxon>Eukaryota</taxon>
        <taxon>Metazoa</taxon>
        <taxon>Chordata</taxon>
        <taxon>Craniata</taxon>
        <taxon>Vertebrata</taxon>
        <taxon>Euteleostomi</taxon>
        <taxon>Mammalia</taxon>
        <taxon>Eutheria</taxon>
        <taxon>Laurasiatheria</taxon>
        <taxon>Carnivora</taxon>
        <taxon>Feliformia</taxon>
        <taxon>Felidae</taxon>
        <taxon>Felinae</taxon>
        <taxon>Lynx</taxon>
    </lineage>
</organism>